<dbReference type="AlphaFoldDB" id="A0A9W9PPT2"/>
<keyword evidence="4" id="KW-0862">Zinc</keyword>
<keyword evidence="13" id="KW-1185">Reference proteome</keyword>
<dbReference type="Proteomes" id="UP001147746">
    <property type="component" value="Unassembled WGS sequence"/>
</dbReference>
<dbReference type="GO" id="GO:0008270">
    <property type="term" value="F:zinc ion binding"/>
    <property type="evidence" value="ECO:0007669"/>
    <property type="project" value="UniProtKB-KW"/>
</dbReference>
<organism evidence="12 13">
    <name type="scientific">Penicillium atrosanguineum</name>
    <dbReference type="NCBI Taxonomy" id="1132637"/>
    <lineage>
        <taxon>Eukaryota</taxon>
        <taxon>Fungi</taxon>
        <taxon>Dikarya</taxon>
        <taxon>Ascomycota</taxon>
        <taxon>Pezizomycotina</taxon>
        <taxon>Eurotiomycetes</taxon>
        <taxon>Eurotiomycetidae</taxon>
        <taxon>Eurotiales</taxon>
        <taxon>Aspergillaceae</taxon>
        <taxon>Penicillium</taxon>
    </lineage>
</organism>
<keyword evidence="8" id="KW-0539">Nucleus</keyword>
<evidence type="ECO:0000313" key="12">
    <source>
        <dbReference type="EMBL" id="KAJ5300024.1"/>
    </source>
</evidence>
<evidence type="ECO:0000256" key="7">
    <source>
        <dbReference type="ARBA" id="ARBA00023163"/>
    </source>
</evidence>
<reference evidence="12" key="1">
    <citation type="submission" date="2022-12" db="EMBL/GenBank/DDBJ databases">
        <authorList>
            <person name="Petersen C."/>
        </authorList>
    </citation>
    <scope>NUCLEOTIDE SEQUENCE</scope>
    <source>
        <strain evidence="12">IBT 21472</strain>
    </source>
</reference>
<proteinExistence type="predicted"/>
<evidence type="ECO:0000256" key="4">
    <source>
        <dbReference type="ARBA" id="ARBA00022833"/>
    </source>
</evidence>
<evidence type="ECO:0000256" key="6">
    <source>
        <dbReference type="ARBA" id="ARBA00023125"/>
    </source>
</evidence>
<comment type="subcellular location">
    <subcellularLocation>
        <location evidence="1">Nucleus</location>
    </subcellularLocation>
</comment>
<dbReference type="PROSITE" id="PS50808">
    <property type="entry name" value="ZF_BED"/>
    <property type="match status" value="1"/>
</dbReference>
<evidence type="ECO:0000256" key="8">
    <source>
        <dbReference type="ARBA" id="ARBA00023242"/>
    </source>
</evidence>
<comment type="caution">
    <text evidence="12">The sequence shown here is derived from an EMBL/GenBank/DDBJ whole genome shotgun (WGS) entry which is preliminary data.</text>
</comment>
<protein>
    <recommendedName>
        <fullName evidence="11">BED-type domain-containing protein</fullName>
    </recommendedName>
</protein>
<reference evidence="12" key="2">
    <citation type="journal article" date="2023" name="IMA Fungus">
        <title>Comparative genomic study of the Penicillium genus elucidates a diverse pangenome and 15 lateral gene transfer events.</title>
        <authorList>
            <person name="Petersen C."/>
            <person name="Sorensen T."/>
            <person name="Nielsen M.R."/>
            <person name="Sondergaard T.E."/>
            <person name="Sorensen J.L."/>
            <person name="Fitzpatrick D.A."/>
            <person name="Frisvad J.C."/>
            <person name="Nielsen K.L."/>
        </authorList>
    </citation>
    <scope>NUCLEOTIDE SEQUENCE</scope>
    <source>
        <strain evidence="12">IBT 21472</strain>
    </source>
</reference>
<evidence type="ECO:0000256" key="2">
    <source>
        <dbReference type="ARBA" id="ARBA00022723"/>
    </source>
</evidence>
<evidence type="ECO:0000259" key="11">
    <source>
        <dbReference type="PROSITE" id="PS50808"/>
    </source>
</evidence>
<dbReference type="InterPro" id="IPR008906">
    <property type="entry name" value="HATC_C_dom"/>
</dbReference>
<evidence type="ECO:0000256" key="3">
    <source>
        <dbReference type="ARBA" id="ARBA00022771"/>
    </source>
</evidence>
<dbReference type="Pfam" id="PF05699">
    <property type="entry name" value="Dimer_Tnp_hAT"/>
    <property type="match status" value="1"/>
</dbReference>
<feature type="region of interest" description="Disordered" evidence="10">
    <location>
        <begin position="815"/>
        <end position="874"/>
    </location>
</feature>
<evidence type="ECO:0000256" key="1">
    <source>
        <dbReference type="ARBA" id="ARBA00004123"/>
    </source>
</evidence>
<feature type="compositionally biased region" description="Acidic residues" evidence="10">
    <location>
        <begin position="832"/>
        <end position="846"/>
    </location>
</feature>
<dbReference type="GO" id="GO:0003677">
    <property type="term" value="F:DNA binding"/>
    <property type="evidence" value="ECO:0007669"/>
    <property type="project" value="UniProtKB-KW"/>
</dbReference>
<evidence type="ECO:0000256" key="9">
    <source>
        <dbReference type="PROSITE-ProRule" id="PRU00027"/>
    </source>
</evidence>
<dbReference type="EMBL" id="JAPZBO010000010">
    <property type="protein sequence ID" value="KAJ5300024.1"/>
    <property type="molecule type" value="Genomic_DNA"/>
</dbReference>
<accession>A0A9W9PPT2</accession>
<gene>
    <name evidence="12" type="ORF">N7476_011581</name>
</gene>
<dbReference type="InterPro" id="IPR052035">
    <property type="entry name" value="ZnF_BED_domain_contain"/>
</dbReference>
<keyword evidence="3 9" id="KW-0863">Zinc-finger</keyword>
<feature type="compositionally biased region" description="Basic and acidic residues" evidence="10">
    <location>
        <begin position="865"/>
        <end position="874"/>
    </location>
</feature>
<dbReference type="SUPFAM" id="SSF53098">
    <property type="entry name" value="Ribonuclease H-like"/>
    <property type="match status" value="1"/>
</dbReference>
<name>A0A9W9PPT2_9EURO</name>
<keyword evidence="2" id="KW-0479">Metal-binding</keyword>
<evidence type="ECO:0000313" key="13">
    <source>
        <dbReference type="Proteomes" id="UP001147746"/>
    </source>
</evidence>
<keyword evidence="6" id="KW-0238">DNA-binding</keyword>
<feature type="domain" description="BED-type" evidence="11">
    <location>
        <begin position="118"/>
        <end position="178"/>
    </location>
</feature>
<evidence type="ECO:0000256" key="10">
    <source>
        <dbReference type="SAM" id="MobiDB-lite"/>
    </source>
</evidence>
<dbReference type="SMART" id="SM00614">
    <property type="entry name" value="ZnF_BED"/>
    <property type="match status" value="1"/>
</dbReference>
<dbReference type="PANTHER" id="PTHR46481">
    <property type="entry name" value="ZINC FINGER BED DOMAIN-CONTAINING PROTEIN 4"/>
    <property type="match status" value="1"/>
</dbReference>
<dbReference type="InterPro" id="IPR003656">
    <property type="entry name" value="Znf_BED"/>
</dbReference>
<sequence length="874" mass="100629">MSQQSNYYSSSVYEDSTALLTPIPTLTDALSTSFADSDSLAPFTSEHFLSQASLTSAPDLDFSQLLSVPPILTRVKPDRRSEFVLFDTMSKEVFVHWWLQTTFGKRPEGKGFVWDRAGHLSEVWKHFDQLASTSDGLPKVRCQRCHKILEHPGHTKQGTNSMGRHWRGEKCRRAGTQAQQPNIRRLLQDEASHNGLNTQPPSKEEWEDELTTTIAILRLPFQVVEHPQFRKFIRISHSVSTLPEFPTGRTLQRRLRARTKEKQQRVLEALPPNTKISIALDCWTSPYGQAFMAVTGHFIDLDWNYREILLGFEPLHGTHSGVNLSAVLLGLLQQYSIADRILAITTDNASNNTTLVSSIQDSVQSLDLQDDITIIRVPCIAHVIQLSLKQLLGQMKANPRNETTEKWSEARSQSVSKNARQNKREIVDTLNKVRNLAIYINASPQRHEAFSSLQTSTPKLVPIQDVKTRWNSTFLMLRRAKRLQATFNEFCSQFQLRDLTLSGDEWRQIEYLLWITQPFFKFTTALCKSKDTTIHIIFEIYNNLFEHLKKSTRQLQRKKVPWKQGMLKALSAARDKLAEYYARTDEVHGDLFAIGTILAPEHKLQFFNSKDWESDAADIDWRQRYRESLQDTFESYKRRLTNTQTSSQAQLSTQSTEIDELQVMLKGAKHRQRLSQRDETTQYLESDTIEISPRMFWKENQYKYPILSAAARDILSIPATGAGVERLFNSARDVCHYRRGSLNDTTIQDLMMSMCASKFDIEEKQLALIDEFLSDEEKEQAREERDTLLLEDLDPISDDEEDDLVVSQVQPMTQELSERAVGKRRQTIASNIEDEGREATPSDDEAEHPLPNTQRVSGRNRKRVRREDEDFVHY</sequence>
<evidence type="ECO:0000256" key="5">
    <source>
        <dbReference type="ARBA" id="ARBA00023015"/>
    </source>
</evidence>
<keyword evidence="7" id="KW-0804">Transcription</keyword>
<dbReference type="GO" id="GO:0046983">
    <property type="term" value="F:protein dimerization activity"/>
    <property type="evidence" value="ECO:0007669"/>
    <property type="project" value="InterPro"/>
</dbReference>
<dbReference type="PANTHER" id="PTHR46481:SF10">
    <property type="entry name" value="ZINC FINGER BED DOMAIN-CONTAINING PROTEIN 39"/>
    <property type="match status" value="1"/>
</dbReference>
<dbReference type="InterPro" id="IPR012337">
    <property type="entry name" value="RNaseH-like_sf"/>
</dbReference>
<dbReference type="GO" id="GO:0005634">
    <property type="term" value="C:nucleus"/>
    <property type="evidence" value="ECO:0007669"/>
    <property type="project" value="UniProtKB-SubCell"/>
</dbReference>
<keyword evidence="5" id="KW-0805">Transcription regulation</keyword>